<feature type="binding site" evidence="10 14">
    <location>
        <position position="66"/>
    </location>
    <ligand>
        <name>substrate</name>
    </ligand>
</feature>
<gene>
    <name evidence="10 15" type="primary">rpe</name>
    <name evidence="15" type="ORF">EEI45_05040</name>
</gene>
<dbReference type="Proteomes" id="UP000278804">
    <property type="component" value="Chromosome"/>
</dbReference>
<name>A0A3Q8S2R2_9FIRM</name>
<feature type="active site" description="Proton acceptor" evidence="10 12">
    <location>
        <position position="35"/>
    </location>
</feature>
<feature type="active site" description="Proton donor" evidence="10 12">
    <location>
        <position position="178"/>
    </location>
</feature>
<feature type="binding site" evidence="10 14">
    <location>
        <begin position="145"/>
        <end position="148"/>
    </location>
    <ligand>
        <name>substrate</name>
    </ligand>
</feature>
<dbReference type="NCBIfam" id="NF004076">
    <property type="entry name" value="PRK05581.1-4"/>
    <property type="match status" value="1"/>
</dbReference>
<reference evidence="15 16" key="1">
    <citation type="journal article" date="2020" name="Int. J. Syst. Evol. Microbiol.">
        <title>Description of Erysipelothrix piscisicarius sp. nov., an emergent fish pathogen, and assessment of virulence using a tiger barb (Puntigrus tetrazona) infection model.</title>
        <authorList>
            <person name="Pomaranski E.K."/>
            <person name="Griffin M.J."/>
            <person name="Camus A.C."/>
            <person name="Armwood A.R."/>
            <person name="Shelley J."/>
            <person name="Waldbieser G.C."/>
            <person name="LaFrentz B.R."/>
            <person name="Garcia J.C."/>
            <person name="Yanong R."/>
            <person name="Soto E."/>
        </authorList>
    </citation>
    <scope>NUCLEOTIDE SEQUENCE [LARGE SCALE GENOMIC DNA]</scope>
    <source>
        <strain evidence="15 16">15TAL0474</strain>
    </source>
</reference>
<dbReference type="RefSeq" id="WP_125164374.1">
    <property type="nucleotide sequence ID" value="NZ_CP034234.1"/>
</dbReference>
<dbReference type="GO" id="GO:0005737">
    <property type="term" value="C:cytoplasm"/>
    <property type="evidence" value="ECO:0007669"/>
    <property type="project" value="UniProtKB-ARBA"/>
</dbReference>
<dbReference type="CDD" id="cd00429">
    <property type="entry name" value="RPE"/>
    <property type="match status" value="1"/>
</dbReference>
<sequence length="216" mass="23897">MSKIVSPSLLSLDFKDMKTQLKRVEVAGATWLHYDVMDGVFVDNISFGPAIMKQIGQVSDLLMDVHLMIVNPEKYFDMFIENGADAITFHTECYGDPTQGIEAVKYLKKKGIKSGITLRPGTDLDKIVPYLKHVDLVLVMSVEPGFGGQAFMPEMLERIKQLDEMRKLNNYEYLISVDGGINGETGPRARLAGADILVAGSYVFGDDIEKAVSSLL</sequence>
<comment type="cofactor">
    <cofactor evidence="3">
        <name>Co(2+)</name>
        <dbReference type="ChEBI" id="CHEBI:48828"/>
    </cofactor>
</comment>
<dbReference type="PANTHER" id="PTHR11749">
    <property type="entry name" value="RIBULOSE-5-PHOSPHATE-3-EPIMERASE"/>
    <property type="match status" value="1"/>
</dbReference>
<evidence type="ECO:0000256" key="5">
    <source>
        <dbReference type="ARBA" id="ARBA00001954"/>
    </source>
</evidence>
<evidence type="ECO:0000256" key="4">
    <source>
        <dbReference type="ARBA" id="ARBA00001947"/>
    </source>
</evidence>
<evidence type="ECO:0000256" key="10">
    <source>
        <dbReference type="HAMAP-Rule" id="MF_02227"/>
    </source>
</evidence>
<evidence type="ECO:0000256" key="2">
    <source>
        <dbReference type="ARBA" id="ARBA00001936"/>
    </source>
</evidence>
<evidence type="ECO:0000256" key="12">
    <source>
        <dbReference type="PIRSR" id="PIRSR001461-1"/>
    </source>
</evidence>
<evidence type="ECO:0000256" key="6">
    <source>
        <dbReference type="ARBA" id="ARBA00009541"/>
    </source>
</evidence>
<evidence type="ECO:0000256" key="3">
    <source>
        <dbReference type="ARBA" id="ARBA00001941"/>
    </source>
</evidence>
<keyword evidence="16" id="KW-1185">Reference proteome</keyword>
<dbReference type="HAMAP" id="MF_02227">
    <property type="entry name" value="RPE"/>
    <property type="match status" value="1"/>
</dbReference>
<dbReference type="GO" id="GO:0046872">
    <property type="term" value="F:metal ion binding"/>
    <property type="evidence" value="ECO:0007669"/>
    <property type="project" value="UniProtKB-UniRule"/>
</dbReference>
<dbReference type="NCBIfam" id="TIGR01163">
    <property type="entry name" value="rpe"/>
    <property type="match status" value="1"/>
</dbReference>
<protein>
    <recommendedName>
        <fullName evidence="7 10">Ribulose-phosphate 3-epimerase</fullName>
        <ecNumber evidence="7 10">5.1.3.1</ecNumber>
    </recommendedName>
</protein>
<feature type="binding site" evidence="10 13">
    <location>
        <position position="66"/>
    </location>
    <ligand>
        <name>a divalent metal cation</name>
        <dbReference type="ChEBI" id="CHEBI:60240"/>
    </ligand>
</feature>
<dbReference type="InterPro" id="IPR000056">
    <property type="entry name" value="Ribul_P_3_epim-like"/>
</dbReference>
<evidence type="ECO:0000256" key="11">
    <source>
        <dbReference type="PIRNR" id="PIRNR001461"/>
    </source>
</evidence>
<dbReference type="PIRSF" id="PIRSF001461">
    <property type="entry name" value="RPE"/>
    <property type="match status" value="1"/>
</dbReference>
<evidence type="ECO:0000256" key="9">
    <source>
        <dbReference type="ARBA" id="ARBA00023235"/>
    </source>
</evidence>
<dbReference type="EMBL" id="CP034234">
    <property type="protein sequence ID" value="AZK44195.1"/>
    <property type="molecule type" value="Genomic_DNA"/>
</dbReference>
<keyword evidence="13" id="KW-0862">Zinc</keyword>
<keyword evidence="13" id="KW-0170">Cobalt</keyword>
<evidence type="ECO:0000256" key="8">
    <source>
        <dbReference type="ARBA" id="ARBA00022723"/>
    </source>
</evidence>
<comment type="pathway">
    <text evidence="10">Carbohydrate degradation.</text>
</comment>
<accession>A0A3Q8S2R2</accession>
<comment type="similarity">
    <text evidence="6 10 11">Belongs to the ribulose-phosphate 3-epimerase family.</text>
</comment>
<keyword evidence="8 10" id="KW-0479">Metal-binding</keyword>
<dbReference type="AlphaFoldDB" id="A0A3Q8S2R2"/>
<comment type="catalytic activity">
    <reaction evidence="1 10 11">
        <text>D-ribulose 5-phosphate = D-xylulose 5-phosphate</text>
        <dbReference type="Rhea" id="RHEA:13677"/>
        <dbReference type="ChEBI" id="CHEBI:57737"/>
        <dbReference type="ChEBI" id="CHEBI:58121"/>
        <dbReference type="EC" id="5.1.3.1"/>
    </reaction>
</comment>
<evidence type="ECO:0000256" key="14">
    <source>
        <dbReference type="PIRSR" id="PIRSR001461-3"/>
    </source>
</evidence>
<feature type="binding site" evidence="10">
    <location>
        <begin position="178"/>
        <end position="180"/>
    </location>
    <ligand>
        <name>substrate</name>
    </ligand>
</feature>
<evidence type="ECO:0000256" key="13">
    <source>
        <dbReference type="PIRSR" id="PIRSR001461-2"/>
    </source>
</evidence>
<proteinExistence type="inferred from homology"/>
<keyword evidence="10 11" id="KW-0119">Carbohydrate metabolism</keyword>
<comment type="cofactor">
    <cofactor evidence="5">
        <name>Fe(2+)</name>
        <dbReference type="ChEBI" id="CHEBI:29033"/>
    </cofactor>
</comment>
<evidence type="ECO:0000256" key="7">
    <source>
        <dbReference type="ARBA" id="ARBA00013188"/>
    </source>
</evidence>
<dbReference type="Pfam" id="PF00834">
    <property type="entry name" value="Ribul_P_3_epim"/>
    <property type="match status" value="1"/>
</dbReference>
<comment type="function">
    <text evidence="10">Catalyzes the reversible epimerization of D-ribulose 5-phosphate to D-xylulose 5-phosphate.</text>
</comment>
<dbReference type="FunFam" id="3.20.20.70:FF:000004">
    <property type="entry name" value="Ribulose-phosphate 3-epimerase"/>
    <property type="match status" value="1"/>
</dbReference>
<dbReference type="SUPFAM" id="SSF51366">
    <property type="entry name" value="Ribulose-phoshate binding barrel"/>
    <property type="match status" value="1"/>
</dbReference>
<dbReference type="Gene3D" id="3.20.20.70">
    <property type="entry name" value="Aldolase class I"/>
    <property type="match status" value="1"/>
</dbReference>
<dbReference type="GO" id="GO:0019323">
    <property type="term" value="P:pentose catabolic process"/>
    <property type="evidence" value="ECO:0007669"/>
    <property type="project" value="UniProtKB-UniRule"/>
</dbReference>
<comment type="cofactor">
    <cofactor evidence="10 13">
        <name>a divalent metal cation</name>
        <dbReference type="ChEBI" id="CHEBI:60240"/>
    </cofactor>
    <text evidence="10 13">Binds 1 divalent metal cation per subunit.</text>
</comment>
<feature type="binding site" evidence="14">
    <location>
        <position position="180"/>
    </location>
    <ligand>
        <name>substrate</name>
    </ligand>
</feature>
<feature type="binding site" evidence="10 14">
    <location>
        <position position="8"/>
    </location>
    <ligand>
        <name>substrate</name>
    </ligand>
</feature>
<dbReference type="GO" id="GO:0006098">
    <property type="term" value="P:pentose-phosphate shunt"/>
    <property type="evidence" value="ECO:0007669"/>
    <property type="project" value="UniProtKB-UniRule"/>
</dbReference>
<comment type="cofactor">
    <cofactor evidence="2">
        <name>Mn(2+)</name>
        <dbReference type="ChEBI" id="CHEBI:29035"/>
    </cofactor>
</comment>
<comment type="cofactor">
    <cofactor evidence="4">
        <name>Zn(2+)</name>
        <dbReference type="ChEBI" id="CHEBI:29105"/>
    </cofactor>
</comment>
<dbReference type="KEGG" id="eri:EEI45_05040"/>
<evidence type="ECO:0000313" key="15">
    <source>
        <dbReference type="EMBL" id="AZK44195.1"/>
    </source>
</evidence>
<feature type="binding site" evidence="10 14">
    <location>
        <begin position="200"/>
        <end position="201"/>
    </location>
    <ligand>
        <name>substrate</name>
    </ligand>
</feature>
<evidence type="ECO:0000256" key="1">
    <source>
        <dbReference type="ARBA" id="ARBA00001782"/>
    </source>
</evidence>
<dbReference type="InterPro" id="IPR026019">
    <property type="entry name" value="Ribul_P_3_epim"/>
</dbReference>
<feature type="binding site" evidence="10 13">
    <location>
        <position position="178"/>
    </location>
    <ligand>
        <name>a divalent metal cation</name>
        <dbReference type="ChEBI" id="CHEBI:60240"/>
    </ligand>
</feature>
<dbReference type="InterPro" id="IPR013785">
    <property type="entry name" value="Aldolase_TIM"/>
</dbReference>
<feature type="binding site" evidence="10 13">
    <location>
        <position position="35"/>
    </location>
    <ligand>
        <name>a divalent metal cation</name>
        <dbReference type="ChEBI" id="CHEBI:60240"/>
    </ligand>
</feature>
<organism evidence="15 16">
    <name type="scientific">Erysipelothrix piscisicarius</name>
    <dbReference type="NCBI Taxonomy" id="2485784"/>
    <lineage>
        <taxon>Bacteria</taxon>
        <taxon>Bacillati</taxon>
        <taxon>Bacillota</taxon>
        <taxon>Erysipelotrichia</taxon>
        <taxon>Erysipelotrichales</taxon>
        <taxon>Erysipelotrichaceae</taxon>
        <taxon>Erysipelothrix</taxon>
    </lineage>
</organism>
<dbReference type="PROSITE" id="PS01086">
    <property type="entry name" value="RIBUL_P_3_EPIMER_2"/>
    <property type="match status" value="1"/>
</dbReference>
<dbReference type="EC" id="5.1.3.1" evidence="7 10"/>
<evidence type="ECO:0000313" key="16">
    <source>
        <dbReference type="Proteomes" id="UP000278804"/>
    </source>
</evidence>
<dbReference type="GO" id="GO:0004750">
    <property type="term" value="F:D-ribulose-phosphate 3-epimerase activity"/>
    <property type="evidence" value="ECO:0007669"/>
    <property type="project" value="UniProtKB-UniRule"/>
</dbReference>
<dbReference type="PROSITE" id="PS01085">
    <property type="entry name" value="RIBUL_P_3_EPIMER_1"/>
    <property type="match status" value="1"/>
</dbReference>
<feature type="binding site" evidence="10 13">
    <location>
        <position position="33"/>
    </location>
    <ligand>
        <name>a divalent metal cation</name>
        <dbReference type="ChEBI" id="CHEBI:60240"/>
    </ligand>
</feature>
<keyword evidence="9 10" id="KW-0413">Isomerase</keyword>
<dbReference type="InterPro" id="IPR011060">
    <property type="entry name" value="RibuloseP-bd_barrel"/>
</dbReference>
<keyword evidence="13" id="KW-0464">Manganese</keyword>